<dbReference type="AlphaFoldDB" id="A0A857JC01"/>
<evidence type="ECO:0000313" key="6">
    <source>
        <dbReference type="EMBL" id="QHJ00483.1"/>
    </source>
</evidence>
<evidence type="ECO:0000313" key="7">
    <source>
        <dbReference type="Proteomes" id="UP000464787"/>
    </source>
</evidence>
<gene>
    <name evidence="6" type="ORF">GT347_22400</name>
</gene>
<keyword evidence="7" id="KW-1185">Reference proteome</keyword>
<dbReference type="GO" id="GO:0009252">
    <property type="term" value="P:peptidoglycan biosynthetic process"/>
    <property type="evidence" value="ECO:0007669"/>
    <property type="project" value="TreeGrafter"/>
</dbReference>
<evidence type="ECO:0000256" key="2">
    <source>
        <dbReference type="ARBA" id="ARBA00005722"/>
    </source>
</evidence>
<dbReference type="EMBL" id="CP047650">
    <property type="protein sequence ID" value="QHJ00483.1"/>
    <property type="molecule type" value="Genomic_DNA"/>
</dbReference>
<protein>
    <submittedName>
        <fullName evidence="6">MipA/OmpV family protein</fullName>
    </submittedName>
</protein>
<accession>A0A857JC01</accession>
<proteinExistence type="inferred from homology"/>
<evidence type="ECO:0000256" key="1">
    <source>
        <dbReference type="ARBA" id="ARBA00004442"/>
    </source>
</evidence>
<dbReference type="Proteomes" id="UP000464787">
    <property type="component" value="Chromosome"/>
</dbReference>
<comment type="subcellular location">
    <subcellularLocation>
        <location evidence="1">Cell outer membrane</location>
    </subcellularLocation>
</comment>
<dbReference type="PANTHER" id="PTHR38776:SF1">
    <property type="entry name" value="MLTA-INTERACTING PROTEIN-RELATED"/>
    <property type="match status" value="1"/>
</dbReference>
<dbReference type="PANTHER" id="PTHR38776">
    <property type="entry name" value="MLTA-INTERACTING PROTEIN-RELATED"/>
    <property type="match status" value="1"/>
</dbReference>
<keyword evidence="3" id="KW-0732">Signal</keyword>
<dbReference type="Pfam" id="PF06629">
    <property type="entry name" value="MipA"/>
    <property type="match status" value="1"/>
</dbReference>
<dbReference type="KEGG" id="xyk:GT347_22400"/>
<keyword evidence="4" id="KW-0472">Membrane</keyword>
<reference evidence="6 7" key="1">
    <citation type="submission" date="2020-01" db="EMBL/GenBank/DDBJ databases">
        <title>Genome sequencing of strain KACC 21265.</title>
        <authorList>
            <person name="Heo J."/>
            <person name="Kim S.-J."/>
            <person name="Kim J.-S."/>
            <person name="Hong S.-B."/>
            <person name="Kwon S.-W."/>
        </authorList>
    </citation>
    <scope>NUCLEOTIDE SEQUENCE [LARGE SCALE GENOMIC DNA]</scope>
    <source>
        <strain evidence="6 7">KACC 21265</strain>
    </source>
</reference>
<keyword evidence="5" id="KW-0998">Cell outer membrane</keyword>
<comment type="similarity">
    <text evidence="2">Belongs to the MipA/OmpV family.</text>
</comment>
<evidence type="ECO:0000256" key="5">
    <source>
        <dbReference type="ARBA" id="ARBA00023237"/>
    </source>
</evidence>
<dbReference type="GO" id="GO:0009279">
    <property type="term" value="C:cell outer membrane"/>
    <property type="evidence" value="ECO:0007669"/>
    <property type="project" value="UniProtKB-SubCell"/>
</dbReference>
<sequence length="281" mass="30449">MRGRDHRVLRGARHNASGFSMPHHRSASARLCLRRPALLLGAAALLAASAQAQEVPSAAPSWGVGGGVFYVRKPYKGYDSDTKVLPWVSYESEHFSIQVPQIDYKFSPVGPVSFRLRARYALNDGYDASDSPNLAGMADRDASVWLGAAAVWKNDFANVSAELLGATGQSKGSKFTIGLDRNFGFGSFVLTPRIAAVYADRKYVDYYYGVRAAEATASRAAYDGRSTTNLELGLRLGYGIDARQSLFLDVSGTRLGSAIKDSPLVDRSSVGGVRVGYLYRF</sequence>
<name>A0A857JC01_9BURK</name>
<evidence type="ECO:0000256" key="3">
    <source>
        <dbReference type="ARBA" id="ARBA00022729"/>
    </source>
</evidence>
<organism evidence="6 7">
    <name type="scientific">Xylophilus rhododendri</name>
    <dbReference type="NCBI Taxonomy" id="2697032"/>
    <lineage>
        <taxon>Bacteria</taxon>
        <taxon>Pseudomonadati</taxon>
        <taxon>Pseudomonadota</taxon>
        <taxon>Betaproteobacteria</taxon>
        <taxon>Burkholderiales</taxon>
        <taxon>Xylophilus</taxon>
    </lineage>
</organism>
<evidence type="ECO:0000256" key="4">
    <source>
        <dbReference type="ARBA" id="ARBA00023136"/>
    </source>
</evidence>
<dbReference type="InterPro" id="IPR010583">
    <property type="entry name" value="MipA"/>
</dbReference>